<accession>A0A2W2BW15</accession>
<dbReference type="Gene3D" id="1.10.10.10">
    <property type="entry name" value="Winged helix-like DNA-binding domain superfamily/Winged helix DNA-binding domain"/>
    <property type="match status" value="1"/>
</dbReference>
<dbReference type="InterPro" id="IPR036388">
    <property type="entry name" value="WH-like_DNA-bd_sf"/>
</dbReference>
<dbReference type="Proteomes" id="UP000248764">
    <property type="component" value="Unassembled WGS sequence"/>
</dbReference>
<dbReference type="SUPFAM" id="SSF55781">
    <property type="entry name" value="GAF domain-like"/>
    <property type="match status" value="1"/>
</dbReference>
<evidence type="ECO:0000313" key="6">
    <source>
        <dbReference type="EMBL" id="PZF80359.1"/>
    </source>
</evidence>
<dbReference type="EMBL" id="POTW01000091">
    <property type="protein sequence ID" value="PZF80359.1"/>
    <property type="molecule type" value="Genomic_DNA"/>
</dbReference>
<dbReference type="GO" id="GO:0003700">
    <property type="term" value="F:DNA-binding transcription factor activity"/>
    <property type="evidence" value="ECO:0007669"/>
    <property type="project" value="TreeGrafter"/>
</dbReference>
<dbReference type="InterPro" id="IPR036390">
    <property type="entry name" value="WH_DNA-bd_sf"/>
</dbReference>
<dbReference type="Pfam" id="PF01614">
    <property type="entry name" value="IclR_C"/>
    <property type="match status" value="1"/>
</dbReference>
<dbReference type="Pfam" id="PF09339">
    <property type="entry name" value="HTH_IclR"/>
    <property type="match status" value="1"/>
</dbReference>
<dbReference type="PROSITE" id="PS51078">
    <property type="entry name" value="ICLR_ED"/>
    <property type="match status" value="1"/>
</dbReference>
<reference evidence="6 7" key="1">
    <citation type="submission" date="2018-01" db="EMBL/GenBank/DDBJ databases">
        <title>Draft genome sequence of Jiangella sp. GTF31.</title>
        <authorList>
            <person name="Sahin N."/>
            <person name="Ay H."/>
            <person name="Saygin H."/>
        </authorList>
    </citation>
    <scope>NUCLEOTIDE SEQUENCE [LARGE SCALE GENOMIC DNA]</scope>
    <source>
        <strain evidence="6 7">GTF31</strain>
    </source>
</reference>
<dbReference type="Gene3D" id="3.30.450.40">
    <property type="match status" value="1"/>
</dbReference>
<dbReference type="SMART" id="SM00346">
    <property type="entry name" value="HTH_ICLR"/>
    <property type="match status" value="1"/>
</dbReference>
<keyword evidence="1" id="KW-0805">Transcription regulation</keyword>
<dbReference type="PANTHER" id="PTHR30136">
    <property type="entry name" value="HELIX-TURN-HELIX TRANSCRIPTIONAL REGULATOR, ICLR FAMILY"/>
    <property type="match status" value="1"/>
</dbReference>
<sequence length="272" mass="28922">METSASGDRAHYHSHALTRGLHLLVRVATGPGPVTLTDLHETTGQPKSTLVRLLAVLEEQDFVLRVDDRPAFVLGHGVLPIVTAYLESGTPVDLLRPYVRSVAHEVGWTAKYAALDGAASVDLCVEFPDRPVHFTGKEGGRSPAHAAGSGKAMLAALTDDAARDHLPPEPFARLTDRTIITGRALEAELRRIRDRGYSVDDEECARGLRCVAVAIRVGGELRGALGVSGPAAELTPERESQVAATLRDVSADLAADPRVGPALALFVKVAAR</sequence>
<evidence type="ECO:0000256" key="3">
    <source>
        <dbReference type="ARBA" id="ARBA00023163"/>
    </source>
</evidence>
<organism evidence="6 7">
    <name type="scientific">Jiangella anatolica</name>
    <dbReference type="NCBI Taxonomy" id="2670374"/>
    <lineage>
        <taxon>Bacteria</taxon>
        <taxon>Bacillati</taxon>
        <taxon>Actinomycetota</taxon>
        <taxon>Actinomycetes</taxon>
        <taxon>Jiangellales</taxon>
        <taxon>Jiangellaceae</taxon>
        <taxon>Jiangella</taxon>
    </lineage>
</organism>
<evidence type="ECO:0000259" key="4">
    <source>
        <dbReference type="PROSITE" id="PS51077"/>
    </source>
</evidence>
<dbReference type="PROSITE" id="PS51077">
    <property type="entry name" value="HTH_ICLR"/>
    <property type="match status" value="1"/>
</dbReference>
<dbReference type="InterPro" id="IPR050707">
    <property type="entry name" value="HTH_MetabolicPath_Reg"/>
</dbReference>
<dbReference type="SUPFAM" id="SSF46785">
    <property type="entry name" value="Winged helix' DNA-binding domain"/>
    <property type="match status" value="1"/>
</dbReference>
<dbReference type="InterPro" id="IPR005471">
    <property type="entry name" value="Tscrpt_reg_IclR_N"/>
</dbReference>
<proteinExistence type="predicted"/>
<dbReference type="RefSeq" id="WP_111257649.1">
    <property type="nucleotide sequence ID" value="NZ_POTW01000091.1"/>
</dbReference>
<keyword evidence="7" id="KW-1185">Reference proteome</keyword>
<dbReference type="InterPro" id="IPR014757">
    <property type="entry name" value="Tscrpt_reg_IclR_C"/>
</dbReference>
<evidence type="ECO:0000256" key="2">
    <source>
        <dbReference type="ARBA" id="ARBA00023125"/>
    </source>
</evidence>
<evidence type="ECO:0008006" key="8">
    <source>
        <dbReference type="Google" id="ProtNLM"/>
    </source>
</evidence>
<gene>
    <name evidence="6" type="ORF">C1I92_26575</name>
</gene>
<dbReference type="AlphaFoldDB" id="A0A2W2BW15"/>
<keyword evidence="2" id="KW-0238">DNA-binding</keyword>
<dbReference type="GO" id="GO:0003677">
    <property type="term" value="F:DNA binding"/>
    <property type="evidence" value="ECO:0007669"/>
    <property type="project" value="UniProtKB-KW"/>
</dbReference>
<name>A0A2W2BW15_9ACTN</name>
<comment type="caution">
    <text evidence="6">The sequence shown here is derived from an EMBL/GenBank/DDBJ whole genome shotgun (WGS) entry which is preliminary data.</text>
</comment>
<dbReference type="PANTHER" id="PTHR30136:SF24">
    <property type="entry name" value="HTH-TYPE TRANSCRIPTIONAL REPRESSOR ALLR"/>
    <property type="match status" value="1"/>
</dbReference>
<evidence type="ECO:0000313" key="7">
    <source>
        <dbReference type="Proteomes" id="UP000248764"/>
    </source>
</evidence>
<feature type="domain" description="HTH iclR-type" evidence="4">
    <location>
        <begin position="14"/>
        <end position="76"/>
    </location>
</feature>
<keyword evidence="3" id="KW-0804">Transcription</keyword>
<evidence type="ECO:0000259" key="5">
    <source>
        <dbReference type="PROSITE" id="PS51078"/>
    </source>
</evidence>
<dbReference type="InterPro" id="IPR029016">
    <property type="entry name" value="GAF-like_dom_sf"/>
</dbReference>
<dbReference type="GO" id="GO:0045892">
    <property type="term" value="P:negative regulation of DNA-templated transcription"/>
    <property type="evidence" value="ECO:0007669"/>
    <property type="project" value="TreeGrafter"/>
</dbReference>
<protein>
    <recommendedName>
        <fullName evidence="8">IclR family transcriptional regulator</fullName>
    </recommendedName>
</protein>
<feature type="domain" description="IclR-ED" evidence="5">
    <location>
        <begin position="77"/>
        <end position="259"/>
    </location>
</feature>
<evidence type="ECO:0000256" key="1">
    <source>
        <dbReference type="ARBA" id="ARBA00023015"/>
    </source>
</evidence>